<name>A0A366CVQ8_9GAMM</name>
<evidence type="ECO:0000256" key="1">
    <source>
        <dbReference type="SAM" id="MobiDB-lite"/>
    </source>
</evidence>
<evidence type="ECO:0000259" key="2">
    <source>
        <dbReference type="Pfam" id="PF06812"/>
    </source>
</evidence>
<dbReference type="Proteomes" id="UP000252086">
    <property type="component" value="Unassembled WGS sequence"/>
</dbReference>
<dbReference type="PANTHER" id="PTHR37951:SF1">
    <property type="entry name" value="TYPE VI SECRETION SYSTEM COMPONENT TSSA1"/>
    <property type="match status" value="1"/>
</dbReference>
<proteinExistence type="predicted"/>
<dbReference type="EMBL" id="QNRF01000007">
    <property type="protein sequence ID" value="RBO81903.1"/>
    <property type="molecule type" value="Genomic_DNA"/>
</dbReference>
<keyword evidence="4" id="KW-1185">Reference proteome</keyword>
<organism evidence="3 4">
    <name type="scientific">Marinomonas aquiplantarum</name>
    <dbReference type="NCBI Taxonomy" id="491951"/>
    <lineage>
        <taxon>Bacteria</taxon>
        <taxon>Pseudomonadati</taxon>
        <taxon>Pseudomonadota</taxon>
        <taxon>Gammaproteobacteria</taxon>
        <taxon>Oceanospirillales</taxon>
        <taxon>Oceanospirillaceae</taxon>
        <taxon>Marinomonas</taxon>
    </lineage>
</organism>
<feature type="region of interest" description="Disordered" evidence="1">
    <location>
        <begin position="272"/>
        <end position="307"/>
    </location>
</feature>
<dbReference type="InterPro" id="IPR017740">
    <property type="entry name" value="TssA-like"/>
</dbReference>
<gene>
    <name evidence="3" type="ORF">DFP76_10746</name>
</gene>
<dbReference type="PANTHER" id="PTHR37951">
    <property type="entry name" value="CYTOPLASMIC PROTEIN-RELATED"/>
    <property type="match status" value="1"/>
</dbReference>
<comment type="caution">
    <text evidence="3">The sequence shown here is derived from an EMBL/GenBank/DDBJ whole genome shotgun (WGS) entry which is preliminary data.</text>
</comment>
<evidence type="ECO:0000313" key="3">
    <source>
        <dbReference type="EMBL" id="RBO81903.1"/>
    </source>
</evidence>
<dbReference type="NCBIfam" id="TIGR03363">
    <property type="entry name" value="VI_chp_8"/>
    <property type="match status" value="1"/>
</dbReference>
<sequence length="373" mass="41748">MRLEHAIQAPDEYMKFHMGYSLNQLLEPIGDNGVGQSVRHNGVYTSIKAARQSDDPSLPLGVWTHDLRVADWSQVKSIALQALAEKSKDLQLMTWLFEASIHLDGFSGIAPATILLQQMCERYWDTMYPEMLDGDIEFRTNPLKWINDKLTPVIKSLPITRTNLDGNECSWNDWESAQYFEKVTQQAKHKNAWDGPTLQDLKQRLMLTETNDFQNLLLSLEDALNSLKYLQDWLDEVCGHDAPSFADFTGVLQQISDLIELELNRRGVRFASAEEGQGASSDGASDSAMGGDGNSDGNGNNGGNGPISNRDEAFTALYRAADFLQQDDPHSIVPYLIYTACEWGQQSAPDLYKEIFLVKGGQINLFEIMGIES</sequence>
<protein>
    <submittedName>
        <fullName evidence="3">Type VI secretion system protein ImpA</fullName>
    </submittedName>
</protein>
<accession>A0A366CVQ8</accession>
<dbReference type="InterPro" id="IPR010657">
    <property type="entry name" value="ImpA_N"/>
</dbReference>
<reference evidence="3 4" key="1">
    <citation type="submission" date="2018-06" db="EMBL/GenBank/DDBJ databases">
        <title>Genomic Encyclopedia of Type Strains, Phase III (KMG-III): the genomes of soil and plant-associated and newly described type strains.</title>
        <authorList>
            <person name="Whitman W."/>
        </authorList>
    </citation>
    <scope>NUCLEOTIDE SEQUENCE [LARGE SCALE GENOMIC DNA]</scope>
    <source>
        <strain evidence="3 4">CECT 7732</strain>
    </source>
</reference>
<dbReference type="AlphaFoldDB" id="A0A366CVQ8"/>
<dbReference type="Pfam" id="PF06812">
    <property type="entry name" value="ImpA_N"/>
    <property type="match status" value="1"/>
</dbReference>
<feature type="compositionally biased region" description="Gly residues" evidence="1">
    <location>
        <begin position="290"/>
        <end position="305"/>
    </location>
</feature>
<feature type="domain" description="ImpA N-terminal" evidence="2">
    <location>
        <begin position="30"/>
        <end position="148"/>
    </location>
</feature>
<dbReference type="RefSeq" id="WP_113875104.1">
    <property type="nucleotide sequence ID" value="NZ_QNRF01000007.1"/>
</dbReference>
<dbReference type="OrthoDB" id="9771118at2"/>
<feature type="compositionally biased region" description="Low complexity" evidence="1">
    <location>
        <begin position="272"/>
        <end position="289"/>
    </location>
</feature>
<evidence type="ECO:0000313" key="4">
    <source>
        <dbReference type="Proteomes" id="UP000252086"/>
    </source>
</evidence>